<proteinExistence type="predicted"/>
<sequence>MTIDSTIFFTWEGKKYQGIIEREYENSVLVQVTDPSAEMLDKFTNRMIVSKKNLSTSYRIKT</sequence>
<protein>
    <submittedName>
        <fullName evidence="1">DUF2187 domain-containing protein</fullName>
    </submittedName>
</protein>
<dbReference type="Proteomes" id="UP000286288">
    <property type="component" value="Unassembled WGS sequence"/>
</dbReference>
<dbReference type="AlphaFoldDB" id="A0A415EY93"/>
<accession>A0A415EY93</accession>
<organism evidence="1 2">
    <name type="scientific">Enterococcus casseliflavus</name>
    <name type="common">Enterococcus flavescens</name>
    <dbReference type="NCBI Taxonomy" id="37734"/>
    <lineage>
        <taxon>Bacteria</taxon>
        <taxon>Bacillati</taxon>
        <taxon>Bacillota</taxon>
        <taxon>Bacilli</taxon>
        <taxon>Lactobacillales</taxon>
        <taxon>Enterococcaceae</taxon>
        <taxon>Enterococcus</taxon>
    </lineage>
</organism>
<comment type="caution">
    <text evidence="1">The sequence shown here is derived from an EMBL/GenBank/DDBJ whole genome shotgun (WGS) entry which is preliminary data.</text>
</comment>
<dbReference type="EMBL" id="QRMZ01000001">
    <property type="protein sequence ID" value="RHK08279.1"/>
    <property type="molecule type" value="Genomic_DNA"/>
</dbReference>
<evidence type="ECO:0000313" key="1">
    <source>
        <dbReference type="EMBL" id="RHK08279.1"/>
    </source>
</evidence>
<reference evidence="1 2" key="1">
    <citation type="submission" date="2018-08" db="EMBL/GenBank/DDBJ databases">
        <title>A genome reference for cultivated species of the human gut microbiota.</title>
        <authorList>
            <person name="Zou Y."/>
            <person name="Xue W."/>
            <person name="Luo G."/>
        </authorList>
    </citation>
    <scope>NUCLEOTIDE SEQUENCE [LARGE SCALE GENOMIC DNA]</scope>
    <source>
        <strain evidence="1 2">AF48-16</strain>
    </source>
</reference>
<gene>
    <name evidence="1" type="ORF">DW084_00965</name>
</gene>
<name>A0A415EY93_ENTCA</name>
<evidence type="ECO:0000313" key="2">
    <source>
        <dbReference type="Proteomes" id="UP000286288"/>
    </source>
</evidence>